<feature type="domain" description="Reverse transcriptase" evidence="1">
    <location>
        <begin position="207"/>
        <end position="300"/>
    </location>
</feature>
<dbReference type="PANTHER" id="PTHR19446">
    <property type="entry name" value="REVERSE TRANSCRIPTASES"/>
    <property type="match status" value="1"/>
</dbReference>
<dbReference type="CDD" id="cd01650">
    <property type="entry name" value="RT_nLTR_like"/>
    <property type="match status" value="1"/>
</dbReference>
<sequence length="303" mass="34899">MDLFDINLLCKRELETIQTALHLNPTELQFRNQEMVARVHYTSLLAQEEKFVRQKSRQLWLQAGDSNTKIFYNSIKSRTVRDTICRLHNTDGSFCSEREEIKGQTLKFYQDLLNRDSFTDISLPLPMGLVTPAVTEVELHKAISCMKALSSSGPDGFPKKFYQLFWSLINEDLLPVVNFFFLKGNLLRQIGHSFISLIPKSLNADSLDSYRSISLCNTFYKIITKIMAQRLQPLLPNLVSSHQSAFIKGRSIHHNILLAHELIKYLNQGKARACIKVDLKKAFDSANWSYLEKILRRSGFNDH</sequence>
<comment type="caution">
    <text evidence="2">The sequence shown here is derived from an EMBL/GenBank/DDBJ whole genome shotgun (WGS) entry which is preliminary data.</text>
</comment>
<accession>A0AAV9A406</accession>
<reference evidence="2" key="1">
    <citation type="journal article" date="2023" name="Nat. Commun.">
        <title>Diploid and tetraploid genomes of Acorus and the evolution of monocots.</title>
        <authorList>
            <person name="Ma L."/>
            <person name="Liu K.W."/>
            <person name="Li Z."/>
            <person name="Hsiao Y.Y."/>
            <person name="Qi Y."/>
            <person name="Fu T."/>
            <person name="Tang G.D."/>
            <person name="Zhang D."/>
            <person name="Sun W.H."/>
            <person name="Liu D.K."/>
            <person name="Li Y."/>
            <person name="Chen G.Z."/>
            <person name="Liu X.D."/>
            <person name="Liao X.Y."/>
            <person name="Jiang Y.T."/>
            <person name="Yu X."/>
            <person name="Hao Y."/>
            <person name="Huang J."/>
            <person name="Zhao X.W."/>
            <person name="Ke S."/>
            <person name="Chen Y.Y."/>
            <person name="Wu W.L."/>
            <person name="Hsu J.L."/>
            <person name="Lin Y.F."/>
            <person name="Huang M.D."/>
            <person name="Li C.Y."/>
            <person name="Huang L."/>
            <person name="Wang Z.W."/>
            <person name="Zhao X."/>
            <person name="Zhong W.Y."/>
            <person name="Peng D.H."/>
            <person name="Ahmad S."/>
            <person name="Lan S."/>
            <person name="Zhang J.S."/>
            <person name="Tsai W.C."/>
            <person name="Van de Peer Y."/>
            <person name="Liu Z.J."/>
        </authorList>
    </citation>
    <scope>NUCLEOTIDE SEQUENCE</scope>
    <source>
        <strain evidence="2">SCP</strain>
    </source>
</reference>
<reference evidence="2" key="2">
    <citation type="submission" date="2023-06" db="EMBL/GenBank/DDBJ databases">
        <authorList>
            <person name="Ma L."/>
            <person name="Liu K.-W."/>
            <person name="Li Z."/>
            <person name="Hsiao Y.-Y."/>
            <person name="Qi Y."/>
            <person name="Fu T."/>
            <person name="Tang G."/>
            <person name="Zhang D."/>
            <person name="Sun W.-H."/>
            <person name="Liu D.-K."/>
            <person name="Li Y."/>
            <person name="Chen G.-Z."/>
            <person name="Liu X.-D."/>
            <person name="Liao X.-Y."/>
            <person name="Jiang Y.-T."/>
            <person name="Yu X."/>
            <person name="Hao Y."/>
            <person name="Huang J."/>
            <person name="Zhao X.-W."/>
            <person name="Ke S."/>
            <person name="Chen Y.-Y."/>
            <person name="Wu W.-L."/>
            <person name="Hsu J.-L."/>
            <person name="Lin Y.-F."/>
            <person name="Huang M.-D."/>
            <person name="Li C.-Y."/>
            <person name="Huang L."/>
            <person name="Wang Z.-W."/>
            <person name="Zhao X."/>
            <person name="Zhong W.-Y."/>
            <person name="Peng D.-H."/>
            <person name="Ahmad S."/>
            <person name="Lan S."/>
            <person name="Zhang J.-S."/>
            <person name="Tsai W.-C."/>
            <person name="Van De Peer Y."/>
            <person name="Liu Z.-J."/>
        </authorList>
    </citation>
    <scope>NUCLEOTIDE SEQUENCE</scope>
    <source>
        <strain evidence="2">SCP</strain>
        <tissue evidence="2">Leaves</tissue>
    </source>
</reference>
<evidence type="ECO:0000259" key="1">
    <source>
        <dbReference type="Pfam" id="PF00078"/>
    </source>
</evidence>
<dbReference type="EMBL" id="JAUJYN010000013">
    <property type="protein sequence ID" value="KAK1258851.1"/>
    <property type="molecule type" value="Genomic_DNA"/>
</dbReference>
<dbReference type="AlphaFoldDB" id="A0AAV9A406"/>
<name>A0AAV9A406_ACOGR</name>
<dbReference type="Proteomes" id="UP001179952">
    <property type="component" value="Unassembled WGS sequence"/>
</dbReference>
<evidence type="ECO:0000313" key="2">
    <source>
        <dbReference type="EMBL" id="KAK1258851.1"/>
    </source>
</evidence>
<protein>
    <recommendedName>
        <fullName evidence="1">Reverse transcriptase domain-containing protein</fullName>
    </recommendedName>
</protein>
<dbReference type="InterPro" id="IPR043502">
    <property type="entry name" value="DNA/RNA_pol_sf"/>
</dbReference>
<organism evidence="2 3">
    <name type="scientific">Acorus gramineus</name>
    <name type="common">Dwarf sweet flag</name>
    <dbReference type="NCBI Taxonomy" id="55184"/>
    <lineage>
        <taxon>Eukaryota</taxon>
        <taxon>Viridiplantae</taxon>
        <taxon>Streptophyta</taxon>
        <taxon>Embryophyta</taxon>
        <taxon>Tracheophyta</taxon>
        <taxon>Spermatophyta</taxon>
        <taxon>Magnoliopsida</taxon>
        <taxon>Liliopsida</taxon>
        <taxon>Acoraceae</taxon>
        <taxon>Acorus</taxon>
    </lineage>
</organism>
<proteinExistence type="predicted"/>
<keyword evidence="3" id="KW-1185">Reference proteome</keyword>
<evidence type="ECO:0000313" key="3">
    <source>
        <dbReference type="Proteomes" id="UP001179952"/>
    </source>
</evidence>
<dbReference type="SUPFAM" id="SSF56672">
    <property type="entry name" value="DNA/RNA polymerases"/>
    <property type="match status" value="1"/>
</dbReference>
<dbReference type="Pfam" id="PF00078">
    <property type="entry name" value="RVT_1"/>
    <property type="match status" value="1"/>
</dbReference>
<dbReference type="InterPro" id="IPR000477">
    <property type="entry name" value="RT_dom"/>
</dbReference>
<gene>
    <name evidence="2" type="ORF">QJS04_geneDACA020256</name>
</gene>